<dbReference type="GO" id="GO:0007165">
    <property type="term" value="P:signal transduction"/>
    <property type="evidence" value="ECO:0007669"/>
    <property type="project" value="InterPro"/>
</dbReference>
<feature type="non-terminal residue" evidence="6">
    <location>
        <position position="1"/>
    </location>
</feature>
<dbReference type="InterPro" id="IPR010682">
    <property type="entry name" value="SCRL"/>
</dbReference>
<keyword evidence="3" id="KW-0964">Secreted</keyword>
<evidence type="ECO:0000256" key="2">
    <source>
        <dbReference type="ARBA" id="ARBA00006722"/>
    </source>
</evidence>
<evidence type="ECO:0000313" key="6">
    <source>
        <dbReference type="EMBL" id="BAC24073.1"/>
    </source>
</evidence>
<evidence type="ECO:0000256" key="4">
    <source>
        <dbReference type="ARBA" id="ARBA00022729"/>
    </source>
</evidence>
<comment type="subcellular location">
    <subcellularLocation>
        <location evidence="1">Secreted</location>
    </subcellularLocation>
</comment>
<keyword evidence="4" id="KW-0732">Signal</keyword>
<dbReference type="AlphaFoldDB" id="Q84KU2"/>
<organism evidence="6">
    <name type="scientific">Brassica oleracea</name>
    <name type="common">Wild cabbage</name>
    <dbReference type="NCBI Taxonomy" id="3712"/>
    <lineage>
        <taxon>Eukaryota</taxon>
        <taxon>Viridiplantae</taxon>
        <taxon>Streptophyta</taxon>
        <taxon>Embryophyta</taxon>
        <taxon>Tracheophyta</taxon>
        <taxon>Spermatophyta</taxon>
        <taxon>Magnoliopsida</taxon>
        <taxon>eudicotyledons</taxon>
        <taxon>Gunneridae</taxon>
        <taxon>Pentapetalae</taxon>
        <taxon>rosids</taxon>
        <taxon>malvids</taxon>
        <taxon>Brassicales</taxon>
        <taxon>Brassicaceae</taxon>
        <taxon>Brassiceae</taxon>
        <taxon>Brassica</taxon>
    </lineage>
</organism>
<proteinExistence type="evidence at transcript level"/>
<evidence type="ECO:0000256" key="3">
    <source>
        <dbReference type="ARBA" id="ARBA00022525"/>
    </source>
</evidence>
<accession>Q84KU2</accession>
<comment type="similarity">
    <text evidence="2">Belongs to the DEFL family.</text>
</comment>
<dbReference type="GO" id="GO:0005576">
    <property type="term" value="C:extracellular region"/>
    <property type="evidence" value="ECO:0007669"/>
    <property type="project" value="UniProtKB-SubCell"/>
</dbReference>
<dbReference type="SUPFAM" id="SSF57095">
    <property type="entry name" value="Scorpion toxin-like"/>
    <property type="match status" value="1"/>
</dbReference>
<sequence length="71" mass="7909">GQDVQANLMNKCTDYINLLGRCGGSGDGLCRSSYESNKNTKPLNCECKDAKMKFQNDKDVIRGRCRCVLCK</sequence>
<evidence type="ECO:0000256" key="5">
    <source>
        <dbReference type="ARBA" id="ARBA00023157"/>
    </source>
</evidence>
<protein>
    <submittedName>
        <fullName evidence="6">S-locus protein 11</fullName>
    </submittedName>
</protein>
<dbReference type="EMBL" id="AB054739">
    <property type="protein sequence ID" value="BAC24073.1"/>
    <property type="molecule type" value="mRNA"/>
</dbReference>
<dbReference type="InterPro" id="IPR036574">
    <property type="entry name" value="Scorpion_toxin-like_sf"/>
</dbReference>
<name>Q84KU2_BRAOL</name>
<dbReference type="Pfam" id="PF06876">
    <property type="entry name" value="SCRL"/>
    <property type="match status" value="1"/>
</dbReference>
<gene>
    <name evidence="6" type="primary">SP11-8</name>
</gene>
<keyword evidence="5" id="KW-1015">Disulfide bond</keyword>
<reference evidence="6" key="1">
    <citation type="journal article" date="2002" name="Genetics">
        <title>Coevolution of the S-locus genes SRK, SLG and SP11/SCR in Brassica oleracea and B. rapa.</title>
        <authorList>
            <person name="Sato K."/>
            <person name="Nishio T."/>
            <person name="Kimura R."/>
            <person name="Kusaba M."/>
            <person name="Suzuki T."/>
            <person name="Hatakeyama K."/>
            <person name="Ockendon D.J."/>
            <person name="Satta Y."/>
        </authorList>
    </citation>
    <scope>NUCLEOTIDE SEQUENCE</scope>
</reference>
<evidence type="ECO:0000256" key="1">
    <source>
        <dbReference type="ARBA" id="ARBA00004613"/>
    </source>
</evidence>